<dbReference type="Gene3D" id="1.10.3470.10">
    <property type="entry name" value="ABC transporter involved in vitamin B12 uptake, BtuC"/>
    <property type="match status" value="1"/>
</dbReference>
<gene>
    <name evidence="9" type="ORF">N8K70_09285</name>
</gene>
<dbReference type="RefSeq" id="WP_317138067.1">
    <property type="nucleotide sequence ID" value="NZ_CP118157.1"/>
</dbReference>
<accession>A0AA97FFS3</accession>
<feature type="transmembrane region" description="Helical" evidence="8">
    <location>
        <begin position="110"/>
        <end position="128"/>
    </location>
</feature>
<dbReference type="FunFam" id="1.10.3470.10:FF:000001">
    <property type="entry name" value="Vitamin B12 ABC transporter permease BtuC"/>
    <property type="match status" value="1"/>
</dbReference>
<evidence type="ECO:0000256" key="5">
    <source>
        <dbReference type="ARBA" id="ARBA00022692"/>
    </source>
</evidence>
<feature type="transmembrane region" description="Helical" evidence="8">
    <location>
        <begin position="328"/>
        <end position="345"/>
    </location>
</feature>
<evidence type="ECO:0000256" key="8">
    <source>
        <dbReference type="SAM" id="Phobius"/>
    </source>
</evidence>
<feature type="transmembrane region" description="Helical" evidence="8">
    <location>
        <begin position="81"/>
        <end position="98"/>
    </location>
</feature>
<dbReference type="GO" id="GO:0033214">
    <property type="term" value="P:siderophore-iron import into cell"/>
    <property type="evidence" value="ECO:0007669"/>
    <property type="project" value="TreeGrafter"/>
</dbReference>
<feature type="transmembrane region" description="Helical" evidence="8">
    <location>
        <begin position="24"/>
        <end position="45"/>
    </location>
</feature>
<feature type="transmembrane region" description="Helical" evidence="8">
    <location>
        <begin position="213"/>
        <end position="234"/>
    </location>
</feature>
<dbReference type="KEGG" id="mbet:N8K70_09285"/>
<evidence type="ECO:0000313" key="9">
    <source>
        <dbReference type="EMBL" id="WOF21589.1"/>
    </source>
</evidence>
<dbReference type="SUPFAM" id="SSF81345">
    <property type="entry name" value="ABC transporter involved in vitamin B12 uptake, BtuC"/>
    <property type="match status" value="1"/>
</dbReference>
<dbReference type="GO" id="GO:0022857">
    <property type="term" value="F:transmembrane transporter activity"/>
    <property type="evidence" value="ECO:0007669"/>
    <property type="project" value="InterPro"/>
</dbReference>
<evidence type="ECO:0000256" key="6">
    <source>
        <dbReference type="ARBA" id="ARBA00022989"/>
    </source>
</evidence>
<protein>
    <submittedName>
        <fullName evidence="9">Iron chelate uptake ABC transporter family permease subunit</fullName>
    </submittedName>
</protein>
<keyword evidence="3" id="KW-0813">Transport</keyword>
<dbReference type="PANTHER" id="PTHR30472">
    <property type="entry name" value="FERRIC ENTEROBACTIN TRANSPORT SYSTEM PERMEASE PROTEIN"/>
    <property type="match status" value="1"/>
</dbReference>
<evidence type="ECO:0000313" key="10">
    <source>
        <dbReference type="Proteomes" id="UP001305498"/>
    </source>
</evidence>
<evidence type="ECO:0000256" key="4">
    <source>
        <dbReference type="ARBA" id="ARBA00022475"/>
    </source>
</evidence>
<evidence type="ECO:0000256" key="7">
    <source>
        <dbReference type="ARBA" id="ARBA00023136"/>
    </source>
</evidence>
<keyword evidence="5 8" id="KW-0812">Transmembrane</keyword>
<dbReference type="Pfam" id="PF01032">
    <property type="entry name" value="FecCD"/>
    <property type="match status" value="1"/>
</dbReference>
<proteinExistence type="inferred from homology"/>
<name>A0AA97FFS3_9MICO</name>
<dbReference type="PANTHER" id="PTHR30472:SF1">
    <property type="entry name" value="FE(3+) DICITRATE TRANSPORT SYSTEM PERMEASE PROTEIN FECC-RELATED"/>
    <property type="match status" value="1"/>
</dbReference>
<comment type="similarity">
    <text evidence="2">Belongs to the binding-protein-dependent transport system permease family. FecCD subfamily.</text>
</comment>
<keyword evidence="7 8" id="KW-0472">Membrane</keyword>
<evidence type="ECO:0000256" key="1">
    <source>
        <dbReference type="ARBA" id="ARBA00004651"/>
    </source>
</evidence>
<comment type="subcellular location">
    <subcellularLocation>
        <location evidence="1">Cell membrane</location>
        <topology evidence="1">Multi-pass membrane protein</topology>
    </subcellularLocation>
</comment>
<keyword evidence="6 8" id="KW-1133">Transmembrane helix</keyword>
<dbReference type="GO" id="GO:0005886">
    <property type="term" value="C:plasma membrane"/>
    <property type="evidence" value="ECO:0007669"/>
    <property type="project" value="UniProtKB-SubCell"/>
</dbReference>
<feature type="transmembrane region" description="Helical" evidence="8">
    <location>
        <begin position="134"/>
        <end position="156"/>
    </location>
</feature>
<evidence type="ECO:0000256" key="2">
    <source>
        <dbReference type="ARBA" id="ARBA00007935"/>
    </source>
</evidence>
<dbReference type="InterPro" id="IPR000522">
    <property type="entry name" value="ABC_transptr_permease_BtuC"/>
</dbReference>
<feature type="transmembrane region" description="Helical" evidence="8">
    <location>
        <begin position="297"/>
        <end position="316"/>
    </location>
</feature>
<dbReference type="EMBL" id="CP118157">
    <property type="protein sequence ID" value="WOF21589.1"/>
    <property type="molecule type" value="Genomic_DNA"/>
</dbReference>
<organism evidence="9 10">
    <name type="scientific">Microbacterium betulae</name>
    <dbReference type="NCBI Taxonomy" id="2981139"/>
    <lineage>
        <taxon>Bacteria</taxon>
        <taxon>Bacillati</taxon>
        <taxon>Actinomycetota</taxon>
        <taxon>Actinomycetes</taxon>
        <taxon>Micrococcales</taxon>
        <taxon>Microbacteriaceae</taxon>
        <taxon>Microbacterium</taxon>
    </lineage>
</organism>
<evidence type="ECO:0000256" key="3">
    <source>
        <dbReference type="ARBA" id="ARBA00022448"/>
    </source>
</evidence>
<sequence>MTAVRGTVTRAPAPAAGARARRPIVVSGALVALVIACALSLAFGARVVDLREILDGLSSWVLGGTSGSIGAIAVTERVPRTLLAILAGAALGLSGALMQALTRNPLADPGILGVNTGAALAVVSGMAFLGASSIWSILGLAILGGVVTAVFVYAIGSYGPGGATPIKLALAGAATTAALSSLVSAVLLPRVALLDDFRFWQVGGVGGADWSTMAVVAPVLAAAALLGFLCAPALDALALGDDVAVGLGARVARTRLLAAIAGVLLCATTTAVAGPIAFVGLMVPHAVRLAVGPDQRWILPLSAAGGAVLLVLADTIGRVIGRPGEVDAGIITAFVGAPVLILIARRTRMVAL</sequence>
<feature type="transmembrane region" description="Helical" evidence="8">
    <location>
        <begin position="168"/>
        <end position="193"/>
    </location>
</feature>
<feature type="transmembrane region" description="Helical" evidence="8">
    <location>
        <begin position="57"/>
        <end position="75"/>
    </location>
</feature>
<feature type="transmembrane region" description="Helical" evidence="8">
    <location>
        <begin position="255"/>
        <end position="277"/>
    </location>
</feature>
<reference evidence="9 10" key="1">
    <citation type="submission" date="2023-02" db="EMBL/GenBank/DDBJ databases">
        <title>Microbacterium betulae sp. nov., isolated from birch wood.</title>
        <authorList>
            <person name="Pasciak M."/>
            <person name="Pawlik K.J."/>
            <person name="Martynowski D."/>
            <person name="Laczmanski L."/>
            <person name="Ciekot J."/>
            <person name="Szponar B."/>
            <person name="Wojcik-Fatla A."/>
            <person name="Mackiewicz B."/>
            <person name="Farian E."/>
            <person name="Cholewa G."/>
            <person name="Cholewa A."/>
            <person name="Dutkiewicz J."/>
        </authorList>
    </citation>
    <scope>NUCLEOTIDE SEQUENCE [LARGE SCALE GENOMIC DNA]</scope>
    <source>
        <strain evidence="9 10">AB</strain>
    </source>
</reference>
<keyword evidence="10" id="KW-1185">Reference proteome</keyword>
<dbReference type="AlphaFoldDB" id="A0AA97FFS3"/>
<dbReference type="CDD" id="cd06550">
    <property type="entry name" value="TM_ABC_iron-siderophores_like"/>
    <property type="match status" value="1"/>
</dbReference>
<dbReference type="InterPro" id="IPR037294">
    <property type="entry name" value="ABC_BtuC-like"/>
</dbReference>
<keyword evidence="4" id="KW-1003">Cell membrane</keyword>
<dbReference type="Proteomes" id="UP001305498">
    <property type="component" value="Chromosome"/>
</dbReference>